<feature type="compositionally biased region" description="Basic and acidic residues" evidence="1">
    <location>
        <begin position="1082"/>
        <end position="1148"/>
    </location>
</feature>
<keyword evidence="4" id="KW-1185">Reference proteome</keyword>
<evidence type="ECO:0000313" key="3">
    <source>
        <dbReference type="EMBL" id="MFC5503688.1"/>
    </source>
</evidence>
<evidence type="ECO:0000313" key="4">
    <source>
        <dbReference type="Proteomes" id="UP001596060"/>
    </source>
</evidence>
<dbReference type="PANTHER" id="PTHR30441:SF4">
    <property type="entry name" value="PROTEIN ASMA"/>
    <property type="match status" value="1"/>
</dbReference>
<feature type="region of interest" description="Disordered" evidence="1">
    <location>
        <begin position="1082"/>
        <end position="1198"/>
    </location>
</feature>
<feature type="compositionally biased region" description="Low complexity" evidence="1">
    <location>
        <begin position="1150"/>
        <end position="1163"/>
    </location>
</feature>
<feature type="domain" description="AsmA" evidence="2">
    <location>
        <begin position="5"/>
        <end position="122"/>
    </location>
</feature>
<dbReference type="PANTHER" id="PTHR30441">
    <property type="entry name" value="DUF748 DOMAIN-CONTAINING PROTEIN"/>
    <property type="match status" value="1"/>
</dbReference>
<accession>A0ABW0NUJ4</accession>
<dbReference type="RefSeq" id="WP_066734405.1">
    <property type="nucleotide sequence ID" value="NZ_JBHSLU010000003.1"/>
</dbReference>
<organism evidence="3 4">
    <name type="scientific">Bosea massiliensis</name>
    <dbReference type="NCBI Taxonomy" id="151419"/>
    <lineage>
        <taxon>Bacteria</taxon>
        <taxon>Pseudomonadati</taxon>
        <taxon>Pseudomonadota</taxon>
        <taxon>Alphaproteobacteria</taxon>
        <taxon>Hyphomicrobiales</taxon>
        <taxon>Boseaceae</taxon>
        <taxon>Bosea</taxon>
    </lineage>
</organism>
<proteinExistence type="predicted"/>
<evidence type="ECO:0000259" key="2">
    <source>
        <dbReference type="Pfam" id="PF05170"/>
    </source>
</evidence>
<comment type="caution">
    <text evidence="3">The sequence shown here is derived from an EMBL/GenBank/DDBJ whole genome shotgun (WGS) entry which is preliminary data.</text>
</comment>
<dbReference type="EMBL" id="JBHSLU010000003">
    <property type="protein sequence ID" value="MFC5503688.1"/>
    <property type="molecule type" value="Genomic_DNA"/>
</dbReference>
<sequence length="1198" mass="124436">MRETLTVLAGLLVLALLAALIGPGFVDWRGYRPHFEARLAETLGVETRIGGGIGLRLLPSPRLTLQDVRFGGAAAETSRASVETLTVELALAALTRGEFRIADARAEGATVSLAFDEAGALRLPARGGAGLPTQTSLDRLSIGRSVLIWQEAGREPVTIGPIAAEISAVSLAGPWRIEGEAAGASLRITTGALEPDGKLRTKAFVTGQDIQLGFDGSVTLPATGSAPGLDGSFTLSPGGALALSGKVSGGSRQLDLAGLVLDIAGGAARLEGEGQFMPGSGGGVLALRARRLDADALAEALAARPGFERALQGLPGQIDLSLDLDQLIWRGEDFSAFGLRGKLDPQGLSEATASVRVAGALLGASGSADAQGVAGRLNLKAGDSRRIGLVLARAGLDPALADLVAGLGQIDAEAIGAWDGGRLALQRLMLTGSSGVRLDLSGDATAERLSARAVLNGFDLTNLPPGESVAVLLGARDLALDLSLTQARFRNVPPGSAQLDLRRQGRDWRLSRLAIDGFGGVSVSGSGALLAEGGEIAGRIRAPRFEAVAALAGPLLPEPARQALGRASDGLARLDAAFRLTRAPSGETGLVLDGGAQAGRLSLTGRLDAGGIWTGARLRFDLADRRQAFQALGLPVPRQSGPGELVLTQEAGRLTGTLAGPGLSIAVESEAAAPARLAVQADGIGQILPDAAARLLPDGLVDLHARLGTSPEAITLGEVVVNLGAATARGALSLAREGGMLSGRLTVPTLDLRSLLAAALGAGPAGLSTWTTARFGPPAALPDFQLAIESDSVTAAEGTILRDARFTLRSDMEGLRLDDLSAGFGGGRVGGRLTTRREGGLGLLSGRVTLEGVELGPLTGGGLGGRVSGQIEAGGSGESPARLVAALGGAGSLTFTNARLSRFDPAAYARIIAGTGEDASESDAARLQQRLAEALDRDAWALGSVTVPFTLAGGLIRLQPLTFERNGLRAEANGIVDLRALTLDLRLGLRPLGALPKGWPADAPQIGVAWRGPLSAPRRETDVNALSNVVAARALAREIERVEAFEADARERAAQARRLRAEREMRENARRLAEFLKAEEERRLAEEKRAEEERRAEEARRLVEERRAEEARRAEQARMEQEMRRRIEAEERAERARAAAERAAEREASQPQQPGPLILPGAPRASFPESGLQPAPPLAPPLEIQPLPRPLSRGAQPN</sequence>
<dbReference type="InterPro" id="IPR052894">
    <property type="entry name" value="AsmA-related"/>
</dbReference>
<gene>
    <name evidence="3" type="ORF">ACFPN9_00290</name>
</gene>
<protein>
    <submittedName>
        <fullName evidence="3">AsmA family protein</fullName>
    </submittedName>
</protein>
<evidence type="ECO:0000256" key="1">
    <source>
        <dbReference type="SAM" id="MobiDB-lite"/>
    </source>
</evidence>
<dbReference type="Proteomes" id="UP001596060">
    <property type="component" value="Unassembled WGS sequence"/>
</dbReference>
<reference evidence="4" key="1">
    <citation type="journal article" date="2019" name="Int. J. Syst. Evol. Microbiol.">
        <title>The Global Catalogue of Microorganisms (GCM) 10K type strain sequencing project: providing services to taxonomists for standard genome sequencing and annotation.</title>
        <authorList>
            <consortium name="The Broad Institute Genomics Platform"/>
            <consortium name="The Broad Institute Genome Sequencing Center for Infectious Disease"/>
            <person name="Wu L."/>
            <person name="Ma J."/>
        </authorList>
    </citation>
    <scope>NUCLEOTIDE SEQUENCE [LARGE SCALE GENOMIC DNA]</scope>
    <source>
        <strain evidence="4">CCUG 43117</strain>
    </source>
</reference>
<dbReference type="InterPro" id="IPR007844">
    <property type="entry name" value="AsmA"/>
</dbReference>
<dbReference type="Pfam" id="PF05170">
    <property type="entry name" value="AsmA"/>
    <property type="match status" value="1"/>
</dbReference>
<name>A0ABW0NUJ4_9HYPH</name>